<dbReference type="RefSeq" id="WP_353984775.1">
    <property type="nucleotide sequence ID" value="NZ_JBEWLY010000019.1"/>
</dbReference>
<dbReference type="Proteomes" id="UP001548713">
    <property type="component" value="Unassembled WGS sequence"/>
</dbReference>
<feature type="chain" id="PRO_5045886031" evidence="3">
    <location>
        <begin position="21"/>
        <end position="80"/>
    </location>
</feature>
<feature type="signal peptide" evidence="3">
    <location>
        <begin position="1"/>
        <end position="20"/>
    </location>
</feature>
<keyword evidence="5" id="KW-1185">Reference proteome</keyword>
<feature type="transmembrane region" description="Helical" evidence="2">
    <location>
        <begin position="55"/>
        <end position="74"/>
    </location>
</feature>
<sequence>MRRTVAFALPLFAIALSGQAPVSTETQDQSRVAAATTPNTPTTPPPVSAKPWADWALRLAPVGAALLIGAVVIGSRRKRP</sequence>
<keyword evidence="3" id="KW-0732">Signal</keyword>
<keyword evidence="2" id="KW-1133">Transmembrane helix</keyword>
<name>A0ABV2D333_9SPHN</name>
<evidence type="ECO:0000256" key="3">
    <source>
        <dbReference type="SAM" id="SignalP"/>
    </source>
</evidence>
<keyword evidence="2" id="KW-0472">Membrane</keyword>
<evidence type="ECO:0000313" key="5">
    <source>
        <dbReference type="Proteomes" id="UP001548713"/>
    </source>
</evidence>
<evidence type="ECO:0000313" key="4">
    <source>
        <dbReference type="EMBL" id="MET1756286.1"/>
    </source>
</evidence>
<organism evidence="4 5">
    <name type="scientific">Novosphingobium kalidii</name>
    <dbReference type="NCBI Taxonomy" id="3230299"/>
    <lineage>
        <taxon>Bacteria</taxon>
        <taxon>Pseudomonadati</taxon>
        <taxon>Pseudomonadota</taxon>
        <taxon>Alphaproteobacteria</taxon>
        <taxon>Sphingomonadales</taxon>
        <taxon>Sphingomonadaceae</taxon>
        <taxon>Novosphingobium</taxon>
    </lineage>
</organism>
<proteinExistence type="predicted"/>
<evidence type="ECO:0000256" key="2">
    <source>
        <dbReference type="SAM" id="Phobius"/>
    </source>
</evidence>
<feature type="region of interest" description="Disordered" evidence="1">
    <location>
        <begin position="20"/>
        <end position="50"/>
    </location>
</feature>
<evidence type="ECO:0000256" key="1">
    <source>
        <dbReference type="SAM" id="MobiDB-lite"/>
    </source>
</evidence>
<keyword evidence="2" id="KW-0812">Transmembrane</keyword>
<accession>A0ABV2D333</accession>
<gene>
    <name evidence="4" type="ORF">ABVV53_12590</name>
</gene>
<dbReference type="EMBL" id="JBEWLY010000019">
    <property type="protein sequence ID" value="MET1756286.1"/>
    <property type="molecule type" value="Genomic_DNA"/>
</dbReference>
<protein>
    <submittedName>
        <fullName evidence="4">Uncharacterized protein</fullName>
    </submittedName>
</protein>
<comment type="caution">
    <text evidence="4">The sequence shown here is derived from an EMBL/GenBank/DDBJ whole genome shotgun (WGS) entry which is preliminary data.</text>
</comment>
<reference evidence="4 5" key="1">
    <citation type="submission" date="2024-07" db="EMBL/GenBank/DDBJ databases">
        <title>Novosphingobium kalidii RD2P27.</title>
        <authorList>
            <person name="Sun J.-Q."/>
        </authorList>
    </citation>
    <scope>NUCLEOTIDE SEQUENCE [LARGE SCALE GENOMIC DNA]</scope>
    <source>
        <strain evidence="4 5">RD2P27</strain>
    </source>
</reference>
<feature type="compositionally biased region" description="Polar residues" evidence="1">
    <location>
        <begin position="20"/>
        <end position="30"/>
    </location>
</feature>